<feature type="compositionally biased region" description="Basic and acidic residues" evidence="1">
    <location>
        <begin position="140"/>
        <end position="163"/>
    </location>
</feature>
<proteinExistence type="predicted"/>
<keyword evidence="2" id="KW-0808">Transferase</keyword>
<keyword evidence="3" id="KW-1185">Reference proteome</keyword>
<accession>A0A2S6CSV5</accession>
<comment type="caution">
    <text evidence="2">The sequence shown here is derived from an EMBL/GenBank/DDBJ whole genome shotgun (WGS) entry which is preliminary data.</text>
</comment>
<dbReference type="Proteomes" id="UP000239589">
    <property type="component" value="Unassembled WGS sequence"/>
</dbReference>
<dbReference type="RefSeq" id="WP_104388302.1">
    <property type="nucleotide sequence ID" value="NZ_PGEM01000092.1"/>
</dbReference>
<organism evidence="2 3">
    <name type="scientific">Cuspidothrix issatschenkoi CHARLIE-1</name>
    <dbReference type="NCBI Taxonomy" id="2052836"/>
    <lineage>
        <taxon>Bacteria</taxon>
        <taxon>Bacillati</taxon>
        <taxon>Cyanobacteriota</taxon>
        <taxon>Cyanophyceae</taxon>
        <taxon>Nostocales</taxon>
        <taxon>Aphanizomenonaceae</taxon>
        <taxon>Cuspidothrix</taxon>
    </lineage>
</organism>
<feature type="region of interest" description="Disordered" evidence="1">
    <location>
        <begin position="131"/>
        <end position="168"/>
    </location>
</feature>
<reference evidence="2 3" key="1">
    <citation type="submission" date="2018-02" db="EMBL/GenBank/DDBJ databases">
        <title>Discovery of a pederin family compound in a non-symbiotic bloom-forming cyanobacterium.</title>
        <authorList>
            <person name="Kust A."/>
            <person name="Mares J."/>
            <person name="Jokela J."/>
            <person name="Urajova P."/>
            <person name="Hajek J."/>
            <person name="Saurav K."/>
            <person name="Voracova K."/>
            <person name="Fewer D.P."/>
            <person name="Haapaniemi E."/>
            <person name="Permi P."/>
            <person name="Rehakova K."/>
            <person name="Sivonen K."/>
            <person name="Hrouzek P."/>
        </authorList>
    </citation>
    <scope>NUCLEOTIDE SEQUENCE [LARGE SCALE GENOMIC DNA]</scope>
    <source>
        <strain evidence="2 3">CHARLIE-1</strain>
    </source>
</reference>
<evidence type="ECO:0000313" key="2">
    <source>
        <dbReference type="EMBL" id="PPJ62858.1"/>
    </source>
</evidence>
<dbReference type="SUPFAM" id="SSF51161">
    <property type="entry name" value="Trimeric LpxA-like enzymes"/>
    <property type="match status" value="1"/>
</dbReference>
<dbReference type="GO" id="GO:0031470">
    <property type="term" value="C:carboxysome"/>
    <property type="evidence" value="ECO:0007669"/>
    <property type="project" value="UniProtKB-ARBA"/>
</dbReference>
<dbReference type="InterPro" id="IPR011004">
    <property type="entry name" value="Trimer_LpxA-like_sf"/>
</dbReference>
<dbReference type="GO" id="GO:0043886">
    <property type="term" value="F:structural constituent of carboxysome shell"/>
    <property type="evidence" value="ECO:0007669"/>
    <property type="project" value="UniProtKB-ARBA"/>
</dbReference>
<dbReference type="AlphaFoldDB" id="A0A2S6CSV5"/>
<evidence type="ECO:0000313" key="3">
    <source>
        <dbReference type="Proteomes" id="UP000239589"/>
    </source>
</evidence>
<dbReference type="EMBL" id="PGEM01000092">
    <property type="protein sequence ID" value="PPJ62858.1"/>
    <property type="molecule type" value="Genomic_DNA"/>
</dbReference>
<protein>
    <submittedName>
        <fullName evidence="2">Transferase</fullName>
    </submittedName>
</protein>
<feature type="compositionally biased region" description="Polar residues" evidence="1">
    <location>
        <begin position="220"/>
        <end position="243"/>
    </location>
</feature>
<name>A0A2S6CSV5_9CYAN</name>
<sequence length="274" mass="28737">MSVSLLRLGDRFDSHIDGDVMIHPSAVIAPGVILQAATNSKIVIGAGVCLGMGSILQVSEGILEIEAGANLGAGFLMVGEGKIGTNACVGAATTVFNCSVAPGQVIPPGSILGDGSRQVAEVSTQEVQLIDNPIEQPEAPEPKSASHDSEPEEREKQEQEKQEQVTASTQVSVAAFMEFKHQSTPVSPPSPIPKSQSPPSSEPSEIGDSTSKETILPEPQETSTQDLQPSESDTDTHNIFGTQIYGQGSINRLLTTLFPHRQSLGNQNSDNSSG</sequence>
<evidence type="ECO:0000256" key="1">
    <source>
        <dbReference type="SAM" id="MobiDB-lite"/>
    </source>
</evidence>
<feature type="compositionally biased region" description="Low complexity" evidence="1">
    <location>
        <begin position="193"/>
        <end position="204"/>
    </location>
</feature>
<dbReference type="Gene3D" id="2.160.10.10">
    <property type="entry name" value="Hexapeptide repeat proteins"/>
    <property type="match status" value="1"/>
</dbReference>
<dbReference type="GO" id="GO:0016740">
    <property type="term" value="F:transferase activity"/>
    <property type="evidence" value="ECO:0007669"/>
    <property type="project" value="UniProtKB-KW"/>
</dbReference>
<gene>
    <name evidence="2" type="ORF">CUN59_13325</name>
</gene>
<feature type="region of interest" description="Disordered" evidence="1">
    <location>
        <begin position="181"/>
        <end position="243"/>
    </location>
</feature>
<dbReference type="OrthoDB" id="481965at2"/>